<proteinExistence type="predicted"/>
<organism evidence="1">
    <name type="scientific">uncultured Caudovirales phage</name>
    <dbReference type="NCBI Taxonomy" id="2100421"/>
    <lineage>
        <taxon>Viruses</taxon>
        <taxon>Duplodnaviria</taxon>
        <taxon>Heunggongvirae</taxon>
        <taxon>Uroviricota</taxon>
        <taxon>Caudoviricetes</taxon>
        <taxon>Peduoviridae</taxon>
        <taxon>Maltschvirus</taxon>
        <taxon>Maltschvirus maltsch</taxon>
    </lineage>
</organism>
<evidence type="ECO:0000313" key="1">
    <source>
        <dbReference type="EMBL" id="ASN69055.1"/>
    </source>
</evidence>
<dbReference type="EMBL" id="MF417885">
    <property type="protein sequence ID" value="ASN69055.1"/>
    <property type="molecule type" value="Genomic_DNA"/>
</dbReference>
<name>A0A2H4J1X2_9CAUD</name>
<accession>A0A2H4J1X2</accession>
<gene>
    <name evidence="1" type="ORF">3S9_18</name>
</gene>
<reference evidence="1" key="1">
    <citation type="submission" date="2017-06" db="EMBL/GenBank/DDBJ databases">
        <title>Novel phages from South African skin metaviromes.</title>
        <authorList>
            <person name="van Zyl L.J."/>
            <person name="Abrahams Y."/>
            <person name="Stander E.A."/>
            <person name="Kirby B.M."/>
            <person name="Clavaud C."/>
            <person name="Farcet C."/>
            <person name="Breton L."/>
            <person name="Trindade M.I."/>
        </authorList>
    </citation>
    <scope>NUCLEOTIDE SEQUENCE</scope>
</reference>
<sequence length="95" mass="10782">MTNEVVNKKENYILVQVDEKGVETALSIDYRGQFFPSVNTSSAYKVVEKDKADKLASRLNALNELNLEFGIVQELMTIKVAKEIIDINYTEEPQV</sequence>
<protein>
    <submittedName>
        <fullName evidence="1">Uncharacterized protein</fullName>
    </submittedName>
</protein>